<name>A0A2N7WL58_9BURK</name>
<comment type="similarity">
    <text evidence="1 2">Belongs to the short-chain dehydrogenases/reductases (SDR) family.</text>
</comment>
<organism evidence="3 4">
    <name type="scientific">Trinickia symbiotica</name>
    <dbReference type="NCBI Taxonomy" id="863227"/>
    <lineage>
        <taxon>Bacteria</taxon>
        <taxon>Pseudomonadati</taxon>
        <taxon>Pseudomonadota</taxon>
        <taxon>Betaproteobacteria</taxon>
        <taxon>Burkholderiales</taxon>
        <taxon>Burkholderiaceae</taxon>
        <taxon>Trinickia</taxon>
    </lineage>
</organism>
<evidence type="ECO:0000256" key="2">
    <source>
        <dbReference type="RuleBase" id="RU000363"/>
    </source>
</evidence>
<dbReference type="GO" id="GO:0030497">
    <property type="term" value="P:fatty acid elongation"/>
    <property type="evidence" value="ECO:0007669"/>
    <property type="project" value="TreeGrafter"/>
</dbReference>
<keyword evidence="4" id="KW-1185">Reference proteome</keyword>
<gene>
    <name evidence="3" type="ORF">C0Z20_30335</name>
</gene>
<dbReference type="SUPFAM" id="SSF51735">
    <property type="entry name" value="NAD(P)-binding Rossmann-fold domains"/>
    <property type="match status" value="1"/>
</dbReference>
<protein>
    <submittedName>
        <fullName evidence="3">SDR family oxidoreductase</fullName>
    </submittedName>
</protein>
<dbReference type="AlphaFoldDB" id="A0A2N7WL58"/>
<comment type="caution">
    <text evidence="3">The sequence shown here is derived from an EMBL/GenBank/DDBJ whole genome shotgun (WGS) entry which is preliminary data.</text>
</comment>
<reference evidence="3 4" key="1">
    <citation type="submission" date="2018-01" db="EMBL/GenBank/DDBJ databases">
        <title>Whole genome analyses suggest that Burkholderia sensu lato contains two further novel genera in the rhizoxinica-symbiotica group Mycetohabitans gen. nov., and Trinickia gen. nov.: implications for the evolution of diazotrophy and nodulation in the Burkholderiaceae.</title>
        <authorList>
            <person name="Estrada-de los Santos P."/>
            <person name="Palmer M."/>
            <person name="Chavez-Ramirez B."/>
            <person name="Beukes C."/>
            <person name="Steenkamp E.T."/>
            <person name="Hirsch A.M."/>
            <person name="Manyaka P."/>
            <person name="Maluk M."/>
            <person name="Lafos M."/>
            <person name="Crook M."/>
            <person name="Gross E."/>
            <person name="Simon M.F."/>
            <person name="Bueno dos Reis Junior F."/>
            <person name="Poole P.S."/>
            <person name="Venter S.N."/>
            <person name="James E.K."/>
        </authorList>
    </citation>
    <scope>NUCLEOTIDE SEQUENCE [LARGE SCALE GENOMIC DNA]</scope>
    <source>
        <strain evidence="3 4">JPY 581</strain>
    </source>
</reference>
<dbReference type="InterPro" id="IPR036291">
    <property type="entry name" value="NAD(P)-bd_dom_sf"/>
</dbReference>
<evidence type="ECO:0000313" key="4">
    <source>
        <dbReference type="Proteomes" id="UP000235777"/>
    </source>
</evidence>
<dbReference type="PRINTS" id="PR00081">
    <property type="entry name" value="GDHRDH"/>
</dbReference>
<dbReference type="RefSeq" id="WP_018442847.1">
    <property type="nucleotide sequence ID" value="NZ_KB890195.1"/>
</dbReference>
<accession>A0A2N7WL58</accession>
<dbReference type="PANTHER" id="PTHR42760:SF135">
    <property type="entry name" value="BLL7886 PROTEIN"/>
    <property type="match status" value="1"/>
</dbReference>
<proteinExistence type="inferred from homology"/>
<evidence type="ECO:0000256" key="1">
    <source>
        <dbReference type="ARBA" id="ARBA00006484"/>
    </source>
</evidence>
<dbReference type="CDD" id="cd05233">
    <property type="entry name" value="SDR_c"/>
    <property type="match status" value="1"/>
</dbReference>
<dbReference type="OrthoDB" id="9810734at2"/>
<evidence type="ECO:0000313" key="3">
    <source>
        <dbReference type="EMBL" id="PMS30104.1"/>
    </source>
</evidence>
<dbReference type="PRINTS" id="PR00080">
    <property type="entry name" value="SDRFAMILY"/>
</dbReference>
<dbReference type="Proteomes" id="UP000235777">
    <property type="component" value="Unassembled WGS sequence"/>
</dbReference>
<dbReference type="STRING" id="863227.GCA_000373005_04242"/>
<dbReference type="EMBL" id="PNYC01000035">
    <property type="protein sequence ID" value="PMS30104.1"/>
    <property type="molecule type" value="Genomic_DNA"/>
</dbReference>
<dbReference type="Gene3D" id="3.40.50.720">
    <property type="entry name" value="NAD(P)-binding Rossmann-like Domain"/>
    <property type="match status" value="1"/>
</dbReference>
<dbReference type="Pfam" id="PF00106">
    <property type="entry name" value="adh_short"/>
    <property type="match status" value="1"/>
</dbReference>
<dbReference type="PANTHER" id="PTHR42760">
    <property type="entry name" value="SHORT-CHAIN DEHYDROGENASES/REDUCTASES FAMILY MEMBER"/>
    <property type="match status" value="1"/>
</dbReference>
<sequence length="283" mass="30145">MHAPELRNRVALITGAGRGIGQSLARSFVDAGMRVTLCDVHEESIHAMEADLGADRTIAIPTDVSDYASCQASVSQTVARFGHLDVLVNNAALGAASLHADYMTRGATIDEIPAELWTRIISVNLNGPFYMTKAAVPRMRAQQFGRVVNIGTSFFTMLRPGFSPYGPSKAGMEAWSTGMAKELASDGITINVVVPGGPVATQMIPNPETIDQSQFVPAERMAAPILYLVSDAGGSISGMRFVAAQWDDSLPIAQRIAASGTPSGWPELANKTNWTAGELQRKV</sequence>
<dbReference type="InterPro" id="IPR002347">
    <property type="entry name" value="SDR_fam"/>
</dbReference>
<dbReference type="GO" id="GO:0016616">
    <property type="term" value="F:oxidoreductase activity, acting on the CH-OH group of donors, NAD or NADP as acceptor"/>
    <property type="evidence" value="ECO:0007669"/>
    <property type="project" value="TreeGrafter"/>
</dbReference>